<proteinExistence type="predicted"/>
<dbReference type="Pfam" id="PF13843">
    <property type="entry name" value="DDE_Tnp_1_7"/>
    <property type="match status" value="2"/>
</dbReference>
<organism evidence="2">
    <name type="scientific">Octopus bimaculoides</name>
    <name type="common">California two-spotted octopus</name>
    <dbReference type="NCBI Taxonomy" id="37653"/>
    <lineage>
        <taxon>Eukaryota</taxon>
        <taxon>Metazoa</taxon>
        <taxon>Spiralia</taxon>
        <taxon>Lophotrochozoa</taxon>
        <taxon>Mollusca</taxon>
        <taxon>Cephalopoda</taxon>
        <taxon>Coleoidea</taxon>
        <taxon>Octopodiformes</taxon>
        <taxon>Octopoda</taxon>
        <taxon>Incirrata</taxon>
        <taxon>Octopodidae</taxon>
        <taxon>Octopus</taxon>
    </lineage>
</organism>
<dbReference type="STRING" id="37653.A0A0L8I3Z5"/>
<gene>
    <name evidence="2" type="ORF">OCBIM_22036059mg</name>
</gene>
<dbReference type="AlphaFoldDB" id="A0A0L8I3Z5"/>
<feature type="domain" description="PiggyBac transposable element-derived protein" evidence="1">
    <location>
        <begin position="109"/>
        <end position="229"/>
    </location>
</feature>
<dbReference type="InterPro" id="IPR029526">
    <property type="entry name" value="PGBD"/>
</dbReference>
<feature type="non-terminal residue" evidence="2">
    <location>
        <position position="1"/>
    </location>
</feature>
<dbReference type="EMBL" id="KQ416616">
    <property type="protein sequence ID" value="KOF96197.1"/>
    <property type="molecule type" value="Genomic_DNA"/>
</dbReference>
<sequence>AEICVFFTLKMLGSIVKMADQEMNWSKDELLERPIFWKLINLKCHNKIKQYLHFVNNETFEAETHPNLKLYKVYDVFMMFSENFTKCYTPNQDLSIDESLMLFEGSHYIDIYGTLHLNRKEVSEQLKRAKLKKGKVATCQRCKIMTLCWKDKKDVVMLSTIHNPTMKDVEIRQGPVKKPTVVYEYNFTMGGFDKVNQQLVDYPITRKWGKKYYKKVFFHLIDLVVWNSYILYNIIRDTIAEYWADLQSTKVVWRPLTSPGCLHFTPGHFPMEIRTTKKKTNSTRKCAVCCLKCDNRGKPARKESRYMYSIYVWEDEVK</sequence>
<accession>A0A0L8I3Z5</accession>
<name>A0A0L8I3Z5_OCTBM</name>
<reference evidence="2" key="1">
    <citation type="submission" date="2015-07" db="EMBL/GenBank/DDBJ databases">
        <title>MeaNS - Measles Nucleotide Surveillance Program.</title>
        <authorList>
            <person name="Tran T."/>
            <person name="Druce J."/>
        </authorList>
    </citation>
    <scope>NUCLEOTIDE SEQUENCE</scope>
    <source>
        <strain evidence="2">UCB-OBI-ISO-001</strain>
        <tissue evidence="2">Gonad</tissue>
    </source>
</reference>
<evidence type="ECO:0000313" key="2">
    <source>
        <dbReference type="EMBL" id="KOF96197.1"/>
    </source>
</evidence>
<dbReference type="PANTHER" id="PTHR46599:SF3">
    <property type="entry name" value="PIGGYBAC TRANSPOSABLE ELEMENT-DERIVED PROTEIN 4"/>
    <property type="match status" value="1"/>
</dbReference>
<feature type="domain" description="PiggyBac transposable element-derived protein" evidence="1">
    <location>
        <begin position="2"/>
        <end position="107"/>
    </location>
</feature>
<evidence type="ECO:0000259" key="1">
    <source>
        <dbReference type="Pfam" id="PF13843"/>
    </source>
</evidence>
<protein>
    <recommendedName>
        <fullName evidence="1">PiggyBac transposable element-derived protein domain-containing protein</fullName>
    </recommendedName>
</protein>
<dbReference type="PANTHER" id="PTHR46599">
    <property type="entry name" value="PIGGYBAC TRANSPOSABLE ELEMENT-DERIVED PROTEIN 4"/>
    <property type="match status" value="1"/>
</dbReference>